<gene>
    <name evidence="1" type="ORF">SNE35_25710</name>
</gene>
<dbReference type="RefSeq" id="WP_320425892.1">
    <property type="nucleotide sequence ID" value="NZ_JAXCLA010000009.1"/>
</dbReference>
<proteinExistence type="predicted"/>
<evidence type="ECO:0008006" key="3">
    <source>
        <dbReference type="Google" id="ProtNLM"/>
    </source>
</evidence>
<comment type="caution">
    <text evidence="1">The sequence shown here is derived from an EMBL/GenBank/DDBJ whole genome shotgun (WGS) entry which is preliminary data.</text>
</comment>
<evidence type="ECO:0000313" key="1">
    <source>
        <dbReference type="EMBL" id="MDY0747924.1"/>
    </source>
</evidence>
<protein>
    <recommendedName>
        <fullName evidence="3">DNA-binding protein</fullName>
    </recommendedName>
</protein>
<keyword evidence="2" id="KW-1185">Reference proteome</keyword>
<reference evidence="1 2" key="1">
    <citation type="submission" date="2023-11" db="EMBL/GenBank/DDBJ databases">
        <title>Paucibacter sp. nov., isolated from fresh soil in Korea.</title>
        <authorList>
            <person name="Le N.T.T."/>
        </authorList>
    </citation>
    <scope>NUCLEOTIDE SEQUENCE [LARGE SCALE GENOMIC DNA]</scope>
    <source>
        <strain evidence="1 2">R3-3</strain>
    </source>
</reference>
<evidence type="ECO:0000313" key="2">
    <source>
        <dbReference type="Proteomes" id="UP001285263"/>
    </source>
</evidence>
<organism evidence="1 2">
    <name type="scientific">Roseateles agri</name>
    <dbReference type="NCBI Taxonomy" id="3098619"/>
    <lineage>
        <taxon>Bacteria</taxon>
        <taxon>Pseudomonadati</taxon>
        <taxon>Pseudomonadota</taxon>
        <taxon>Betaproteobacteria</taxon>
        <taxon>Burkholderiales</taxon>
        <taxon>Sphaerotilaceae</taxon>
        <taxon>Roseateles</taxon>
    </lineage>
</organism>
<name>A0ABU5DPA0_9BURK</name>
<dbReference type="Proteomes" id="UP001285263">
    <property type="component" value="Unassembled WGS sequence"/>
</dbReference>
<dbReference type="EMBL" id="JAXCLA010000009">
    <property type="protein sequence ID" value="MDY0747924.1"/>
    <property type="molecule type" value="Genomic_DNA"/>
</dbReference>
<accession>A0ABU5DPA0</accession>
<sequence>MANKKSEAAPLATLAMPANSIAQELGIRTGELLLTPAQVAEMLQTNTDQLSTMREVGDGPPFTKLGDGKKAPVRYHLGKLRDWIEGHTFQNTSMLNVSRFHSLADFLGKGTIMDSYAAAIDADGDAFEFWESVDSQRDIVEVRWMRMHDMLEAFRMQANRRFAEAEAKEIGEKGPRGYTETI</sequence>